<accession>A0ABP6ZJ15</accession>
<protein>
    <submittedName>
        <fullName evidence="1">Uncharacterized protein</fullName>
    </submittedName>
</protein>
<evidence type="ECO:0000313" key="2">
    <source>
        <dbReference type="Proteomes" id="UP001501490"/>
    </source>
</evidence>
<evidence type="ECO:0000313" key="1">
    <source>
        <dbReference type="EMBL" id="GAA3609349.1"/>
    </source>
</evidence>
<dbReference type="Proteomes" id="UP001501490">
    <property type="component" value="Unassembled WGS sequence"/>
</dbReference>
<dbReference type="EMBL" id="BAABAB010000006">
    <property type="protein sequence ID" value="GAA3609349.1"/>
    <property type="molecule type" value="Genomic_DNA"/>
</dbReference>
<keyword evidence="2" id="KW-1185">Reference proteome</keyword>
<name>A0ABP6ZJ15_9ACTN</name>
<dbReference type="RefSeq" id="WP_344801870.1">
    <property type="nucleotide sequence ID" value="NZ_BAABAB010000006.1"/>
</dbReference>
<gene>
    <name evidence="1" type="ORF">GCM10022236_08750</name>
</gene>
<comment type="caution">
    <text evidence="1">The sequence shown here is derived from an EMBL/GenBank/DDBJ whole genome shotgun (WGS) entry which is preliminary data.</text>
</comment>
<proteinExistence type="predicted"/>
<reference evidence="2" key="1">
    <citation type="journal article" date="2019" name="Int. J. Syst. Evol. Microbiol.">
        <title>The Global Catalogue of Microorganisms (GCM) 10K type strain sequencing project: providing services to taxonomists for standard genome sequencing and annotation.</title>
        <authorList>
            <consortium name="The Broad Institute Genomics Platform"/>
            <consortium name="The Broad Institute Genome Sequencing Center for Infectious Disease"/>
            <person name="Wu L."/>
            <person name="Ma J."/>
        </authorList>
    </citation>
    <scope>NUCLEOTIDE SEQUENCE [LARGE SCALE GENOMIC DNA]</scope>
    <source>
        <strain evidence="2">JCM 16929</strain>
    </source>
</reference>
<organism evidence="1 2">
    <name type="scientific">Microlunatus ginsengisoli</name>
    <dbReference type="NCBI Taxonomy" id="363863"/>
    <lineage>
        <taxon>Bacteria</taxon>
        <taxon>Bacillati</taxon>
        <taxon>Actinomycetota</taxon>
        <taxon>Actinomycetes</taxon>
        <taxon>Propionibacteriales</taxon>
        <taxon>Propionibacteriaceae</taxon>
        <taxon>Microlunatus</taxon>
    </lineage>
</organism>
<sequence length="111" mass="11809">MSHHPLDPTSHTIEMQQIDELNAALAAKHAPTVTTADLGLTGAPLPGSGGQSLSGHEVVVKVSWRGTPDFPDIYGEFGAAGSTQASTHLLLHTAQLRELSHLLHQTHHWGL</sequence>